<keyword evidence="3" id="KW-1185">Reference proteome</keyword>
<dbReference type="AlphaFoldDB" id="A0A494Y2Z7"/>
<protein>
    <submittedName>
        <fullName evidence="2">Uncharacterized protein</fullName>
    </submittedName>
</protein>
<accession>A0A494Y2Z7</accession>
<name>A0A494Y2Z7_9BACL</name>
<sequence length="405" mass="46123">MPMNLADMLCYADIAELTAIAEAYDCDCSSHSKNELIQSILSTVQRRDVMESRVGEMTGNDLRFLNSLIFETRTAYSLEELKARALGGEPAASADGQASSNPSDAMPSAAISSQAVTQSRSRIRKGKNAAQKPQPGPDETARMSIIRFKRFGWLFSGFSQQTRYLYQVPEDVKVRLGDALEKRFRGSLIVMEEPPVYRDERSLLAEDSVHFLRFVRDNDIPLTSEGVMYKRQITQSLEQLSVAETIPTRGGWRFGYGRKFRDYPDRFSLLYDFVHQEGYISEQPERLTVTEKGRAFADGGEKPDSTAIYRCWLRLYKGPIPNLQALAQWIMRLTTDWATVESIFRILQPLVRSYYYDTQRDVLERRVLFMLMHLGVLRWGQTETGEDVVKVTPQGQGFLTGRTPT</sequence>
<organism evidence="2 3">
    <name type="scientific">Cohnella endophytica</name>
    <dbReference type="NCBI Taxonomy" id="2419778"/>
    <lineage>
        <taxon>Bacteria</taxon>
        <taxon>Bacillati</taxon>
        <taxon>Bacillota</taxon>
        <taxon>Bacilli</taxon>
        <taxon>Bacillales</taxon>
        <taxon>Paenibacillaceae</taxon>
        <taxon>Cohnella</taxon>
    </lineage>
</organism>
<dbReference type="Proteomes" id="UP000282076">
    <property type="component" value="Unassembled WGS sequence"/>
</dbReference>
<evidence type="ECO:0000313" key="2">
    <source>
        <dbReference type="EMBL" id="RKP57039.1"/>
    </source>
</evidence>
<comment type="caution">
    <text evidence="2">The sequence shown here is derived from an EMBL/GenBank/DDBJ whole genome shotgun (WGS) entry which is preliminary data.</text>
</comment>
<feature type="compositionally biased region" description="Polar residues" evidence="1">
    <location>
        <begin position="110"/>
        <end position="120"/>
    </location>
</feature>
<dbReference type="EMBL" id="RBZM01000002">
    <property type="protein sequence ID" value="RKP57039.1"/>
    <property type="molecule type" value="Genomic_DNA"/>
</dbReference>
<proteinExistence type="predicted"/>
<feature type="region of interest" description="Disordered" evidence="1">
    <location>
        <begin position="89"/>
        <end position="140"/>
    </location>
</feature>
<evidence type="ECO:0000256" key="1">
    <source>
        <dbReference type="SAM" id="MobiDB-lite"/>
    </source>
</evidence>
<evidence type="ECO:0000313" key="3">
    <source>
        <dbReference type="Proteomes" id="UP000282076"/>
    </source>
</evidence>
<gene>
    <name evidence="2" type="ORF">D7Z26_03360</name>
</gene>
<reference evidence="2 3" key="1">
    <citation type="submission" date="2018-10" db="EMBL/GenBank/DDBJ databases">
        <title>Cohnella sp. M2MS4P-1, whole genome shotgun sequence.</title>
        <authorList>
            <person name="Tuo L."/>
        </authorList>
    </citation>
    <scope>NUCLEOTIDE SEQUENCE [LARGE SCALE GENOMIC DNA]</scope>
    <source>
        <strain evidence="2 3">M2MS4P-1</strain>
    </source>
</reference>